<gene>
    <name evidence="9" type="ORF">MNBD_ALPHA05-1512</name>
</gene>
<dbReference type="PANTHER" id="PTHR30329">
    <property type="entry name" value="STATOR ELEMENT OF FLAGELLAR MOTOR COMPLEX"/>
    <property type="match status" value="1"/>
</dbReference>
<organism evidence="9">
    <name type="scientific">hydrothermal vent metagenome</name>
    <dbReference type="NCBI Taxonomy" id="652676"/>
    <lineage>
        <taxon>unclassified sequences</taxon>
        <taxon>metagenomes</taxon>
        <taxon>ecological metagenomes</taxon>
    </lineage>
</organism>
<evidence type="ECO:0000256" key="4">
    <source>
        <dbReference type="ARBA" id="ARBA00022692"/>
    </source>
</evidence>
<reference evidence="9" key="1">
    <citation type="submission" date="2018-06" db="EMBL/GenBank/DDBJ databases">
        <authorList>
            <person name="Zhirakovskaya E."/>
        </authorList>
    </citation>
    <scope>NUCLEOTIDE SEQUENCE</scope>
</reference>
<dbReference type="EMBL" id="UOEH01000396">
    <property type="protein sequence ID" value="VAW03479.1"/>
    <property type="molecule type" value="Genomic_DNA"/>
</dbReference>
<keyword evidence="9" id="KW-0966">Cell projection</keyword>
<evidence type="ECO:0000256" key="5">
    <source>
        <dbReference type="ARBA" id="ARBA00022989"/>
    </source>
</evidence>
<dbReference type="GO" id="GO:0005886">
    <property type="term" value="C:plasma membrane"/>
    <property type="evidence" value="ECO:0007669"/>
    <property type="project" value="UniProtKB-SubCell"/>
</dbReference>
<keyword evidence="5 7" id="KW-1133">Transmembrane helix</keyword>
<dbReference type="SUPFAM" id="SSF103088">
    <property type="entry name" value="OmpA-like"/>
    <property type="match status" value="1"/>
</dbReference>
<accession>A0A3B0SSP3</accession>
<keyword evidence="9" id="KW-0282">Flagellum</keyword>
<sequence length="272" mass="29282">MTDPKSVAPIIIIKKKRKAAAAGHHGGAWKVAYADFVTAMMAFFLLMWLLNATTEDQRKGLADYFNPSIPISNISGGGQGALNGSSVLSEDTLFTDGAGATAQYPKTRKFDDDKAQDAEAKKLRAIEDAINNQKIEVMNEALAKHIQTRMTPDGLVIELVDADGAPLYNVGSSTPSTILQDLLFVIAPVLATVSNDMAIVGHTDAHNFANTENYSNWELSADRALAARRLLIKSGIPKSQIAEVTGKADKEPISSDAYAPQNRRIAITLLTQ</sequence>
<evidence type="ECO:0000259" key="8">
    <source>
        <dbReference type="PROSITE" id="PS51123"/>
    </source>
</evidence>
<name>A0A3B0SSP3_9ZZZZ</name>
<dbReference type="AlphaFoldDB" id="A0A3B0SSP3"/>
<evidence type="ECO:0000256" key="6">
    <source>
        <dbReference type="ARBA" id="ARBA00023136"/>
    </source>
</evidence>
<dbReference type="Gene3D" id="3.30.1330.60">
    <property type="entry name" value="OmpA-like domain"/>
    <property type="match status" value="1"/>
</dbReference>
<dbReference type="Pfam" id="PF13677">
    <property type="entry name" value="MotB_plug"/>
    <property type="match status" value="1"/>
</dbReference>
<feature type="domain" description="OmpA-like" evidence="8">
    <location>
        <begin position="155"/>
        <end position="272"/>
    </location>
</feature>
<dbReference type="Pfam" id="PF00691">
    <property type="entry name" value="OmpA"/>
    <property type="match status" value="1"/>
</dbReference>
<dbReference type="PROSITE" id="PS51123">
    <property type="entry name" value="OMPA_2"/>
    <property type="match status" value="1"/>
</dbReference>
<evidence type="ECO:0000313" key="9">
    <source>
        <dbReference type="EMBL" id="VAW03479.1"/>
    </source>
</evidence>
<comment type="similarity">
    <text evidence="2">Belongs to the MotB family.</text>
</comment>
<dbReference type="InterPro" id="IPR025713">
    <property type="entry name" value="MotB-like_N_dom"/>
</dbReference>
<dbReference type="CDD" id="cd07185">
    <property type="entry name" value="OmpA_C-like"/>
    <property type="match status" value="1"/>
</dbReference>
<evidence type="ECO:0000256" key="3">
    <source>
        <dbReference type="ARBA" id="ARBA00022475"/>
    </source>
</evidence>
<proteinExistence type="inferred from homology"/>
<dbReference type="PANTHER" id="PTHR30329:SF21">
    <property type="entry name" value="LIPOPROTEIN YIAD-RELATED"/>
    <property type="match status" value="1"/>
</dbReference>
<dbReference type="InterPro" id="IPR050330">
    <property type="entry name" value="Bact_OuterMem_StrucFunc"/>
</dbReference>
<dbReference type="InterPro" id="IPR036737">
    <property type="entry name" value="OmpA-like_sf"/>
</dbReference>
<evidence type="ECO:0000256" key="1">
    <source>
        <dbReference type="ARBA" id="ARBA00004162"/>
    </source>
</evidence>
<keyword evidence="3" id="KW-1003">Cell membrane</keyword>
<comment type="subcellular location">
    <subcellularLocation>
        <location evidence="1">Cell membrane</location>
        <topology evidence="1">Single-pass membrane protein</topology>
    </subcellularLocation>
</comment>
<keyword evidence="6 7" id="KW-0472">Membrane</keyword>
<keyword evidence="4 7" id="KW-0812">Transmembrane</keyword>
<keyword evidence="9" id="KW-0969">Cilium</keyword>
<dbReference type="InterPro" id="IPR006665">
    <property type="entry name" value="OmpA-like"/>
</dbReference>
<feature type="transmembrane region" description="Helical" evidence="7">
    <location>
        <begin position="31"/>
        <end position="50"/>
    </location>
</feature>
<protein>
    <submittedName>
        <fullName evidence="9">Flagellar motor rotation protein MotB</fullName>
    </submittedName>
</protein>
<evidence type="ECO:0000256" key="2">
    <source>
        <dbReference type="ARBA" id="ARBA00008914"/>
    </source>
</evidence>
<evidence type="ECO:0000256" key="7">
    <source>
        <dbReference type="SAM" id="Phobius"/>
    </source>
</evidence>